<comment type="function">
    <text evidence="1">Component of the MICOS complex, a large protein complex of the mitochondrial inner membrane that plays crucial roles in the maintenance of crista junctions, inner membrane architecture, and formation of contact sites to the outer membrane.</text>
</comment>
<dbReference type="GO" id="GO:0042407">
    <property type="term" value="P:cristae formation"/>
    <property type="evidence" value="ECO:0007669"/>
    <property type="project" value="InterPro"/>
</dbReference>
<evidence type="ECO:0000313" key="5">
    <source>
        <dbReference type="Proteomes" id="UP001392437"/>
    </source>
</evidence>
<dbReference type="GO" id="GO:0044284">
    <property type="term" value="C:mitochondrial crista junction"/>
    <property type="evidence" value="ECO:0007669"/>
    <property type="project" value="TreeGrafter"/>
</dbReference>
<dbReference type="InterPro" id="IPR033181">
    <property type="entry name" value="Mic26_fungi"/>
</dbReference>
<accession>A0AAW0QUI9</accession>
<name>A0AAW0QUI9_9PEZI</name>
<sequence>MASRVLLRRRAAAPLMATALVGASLIPSVALAEAPEEQRSRKPIYDDYEAATPLPTVSDPKPSPFSDTIPRTSEPEEVNTRPHGPTPTDRLAEQIGKARLFLYQQATTAEDAVNAAMDRAFHLEKSFTSTVASLAPPRESGERLMPGLVYVLVAGMAGSIVTRNRNVAFRAALPLALGVGAGWLVIPVTMTNVSGLLWTYEQRFPVVAQAHLQARESIQRTWHAAKIHSDLSKRYVDDKVMTARDTVEDWVKKGK</sequence>
<keyword evidence="1" id="KW-0496">Mitochondrion</keyword>
<feature type="region of interest" description="Disordered" evidence="2">
    <location>
        <begin position="32"/>
        <end position="90"/>
    </location>
</feature>
<keyword evidence="1" id="KW-0472">Membrane</keyword>
<keyword evidence="1" id="KW-1133">Transmembrane helix</keyword>
<evidence type="ECO:0000256" key="1">
    <source>
        <dbReference type="RuleBase" id="RU363021"/>
    </source>
</evidence>
<dbReference type="GO" id="GO:0061617">
    <property type="term" value="C:MICOS complex"/>
    <property type="evidence" value="ECO:0007669"/>
    <property type="project" value="UniProtKB-UniRule"/>
</dbReference>
<keyword evidence="1" id="KW-0999">Mitochondrion inner membrane</keyword>
<comment type="subunit">
    <text evidence="1">Component of the mitochondrial contact site and cristae organizing system (MICOS) complex.</text>
</comment>
<dbReference type="Pfam" id="PF09769">
    <property type="entry name" value="ApoO"/>
    <property type="match status" value="1"/>
</dbReference>
<keyword evidence="3" id="KW-0732">Signal</keyword>
<comment type="subcellular location">
    <subcellularLocation>
        <location evidence="1">Mitochondrion inner membrane</location>
    </subcellularLocation>
</comment>
<feature type="compositionally biased region" description="Basic and acidic residues" evidence="2">
    <location>
        <begin position="36"/>
        <end position="45"/>
    </location>
</feature>
<feature type="transmembrane region" description="Helical" evidence="1">
    <location>
        <begin position="144"/>
        <end position="161"/>
    </location>
</feature>
<dbReference type="Proteomes" id="UP001392437">
    <property type="component" value="Unassembled WGS sequence"/>
</dbReference>
<organism evidence="4 5">
    <name type="scientific">Apiospora kogelbergensis</name>
    <dbReference type="NCBI Taxonomy" id="1337665"/>
    <lineage>
        <taxon>Eukaryota</taxon>
        <taxon>Fungi</taxon>
        <taxon>Dikarya</taxon>
        <taxon>Ascomycota</taxon>
        <taxon>Pezizomycotina</taxon>
        <taxon>Sordariomycetes</taxon>
        <taxon>Xylariomycetidae</taxon>
        <taxon>Amphisphaeriales</taxon>
        <taxon>Apiosporaceae</taxon>
        <taxon>Apiospora</taxon>
    </lineage>
</organism>
<feature type="chain" id="PRO_5043362457" description="MICOS complex subunit" evidence="3">
    <location>
        <begin position="33"/>
        <end position="255"/>
    </location>
</feature>
<dbReference type="InterPro" id="IPR019166">
    <property type="entry name" value="MIC26/MIC27"/>
</dbReference>
<evidence type="ECO:0000256" key="3">
    <source>
        <dbReference type="SAM" id="SignalP"/>
    </source>
</evidence>
<feature type="transmembrane region" description="Helical" evidence="1">
    <location>
        <begin position="173"/>
        <end position="198"/>
    </location>
</feature>
<evidence type="ECO:0000313" key="4">
    <source>
        <dbReference type="EMBL" id="KAK8114457.1"/>
    </source>
</evidence>
<dbReference type="AlphaFoldDB" id="A0AAW0QUI9"/>
<keyword evidence="1" id="KW-0812">Transmembrane</keyword>
<comment type="caution">
    <text evidence="4">The sequence shown here is derived from an EMBL/GenBank/DDBJ whole genome shotgun (WGS) entry which is preliminary data.</text>
</comment>
<gene>
    <name evidence="4" type="ORF">PG999_006526</name>
</gene>
<dbReference type="PANTHER" id="PTHR28268">
    <property type="entry name" value="MICOS SUBUNIT MIC26"/>
    <property type="match status" value="1"/>
</dbReference>
<proteinExistence type="predicted"/>
<reference evidence="4 5" key="1">
    <citation type="submission" date="2023-01" db="EMBL/GenBank/DDBJ databases">
        <title>Analysis of 21 Apiospora genomes using comparative genomics revels a genus with tremendous synthesis potential of carbohydrate active enzymes and secondary metabolites.</title>
        <authorList>
            <person name="Sorensen T."/>
        </authorList>
    </citation>
    <scope>NUCLEOTIDE SEQUENCE [LARGE SCALE GENOMIC DNA]</scope>
    <source>
        <strain evidence="4 5">CBS 117206</strain>
    </source>
</reference>
<dbReference type="EMBL" id="JAQQWP010000006">
    <property type="protein sequence ID" value="KAK8114457.1"/>
    <property type="molecule type" value="Genomic_DNA"/>
</dbReference>
<feature type="signal peptide" evidence="3">
    <location>
        <begin position="1"/>
        <end position="32"/>
    </location>
</feature>
<keyword evidence="5" id="KW-1185">Reference proteome</keyword>
<evidence type="ECO:0000256" key="2">
    <source>
        <dbReference type="SAM" id="MobiDB-lite"/>
    </source>
</evidence>
<protein>
    <recommendedName>
        <fullName evidence="1">MICOS complex subunit</fullName>
    </recommendedName>
</protein>
<dbReference type="PANTHER" id="PTHR28268:SF1">
    <property type="entry name" value="MICOS SUBUNIT MIC26"/>
    <property type="match status" value="1"/>
</dbReference>